<feature type="short sequence motif" description="Cysteine switch" evidence="19">
    <location>
        <begin position="73"/>
        <end position="80"/>
    </location>
</feature>
<feature type="disulfide bond" evidence="18">
    <location>
        <begin position="264"/>
        <end position="450"/>
    </location>
</feature>
<dbReference type="InterPro" id="IPR006026">
    <property type="entry name" value="Peptidase_Metallo"/>
</dbReference>
<feature type="binding site" evidence="17">
    <location>
        <position position="178"/>
    </location>
    <ligand>
        <name>Ca(2+)</name>
        <dbReference type="ChEBI" id="CHEBI:29108"/>
        <label>2</label>
    </ligand>
</feature>
<dbReference type="InterPro" id="IPR036375">
    <property type="entry name" value="Hemopexin-like_dom_sf"/>
</dbReference>
<dbReference type="PANTHER" id="PTHR10201:SF291">
    <property type="entry name" value="MATRIX METALLOPROTEINASE 1, ISOFORM C-RELATED"/>
    <property type="match status" value="1"/>
</dbReference>
<feature type="binding site" evidence="17">
    <location>
        <position position="315"/>
    </location>
    <ligand>
        <name>Ca(2+)</name>
        <dbReference type="ChEBI" id="CHEBI:29108"/>
        <label>4</label>
    </ligand>
</feature>
<dbReference type="SUPFAM" id="SSF50923">
    <property type="entry name" value="Hemopexin-like domain"/>
    <property type="match status" value="1"/>
</dbReference>
<dbReference type="InterPro" id="IPR033739">
    <property type="entry name" value="M10A_MMP"/>
</dbReference>
<evidence type="ECO:0000256" key="15">
    <source>
        <dbReference type="PIRSR" id="PIRSR001191-1"/>
    </source>
</evidence>
<dbReference type="GeneID" id="102367743"/>
<dbReference type="CDD" id="cd00094">
    <property type="entry name" value="HX"/>
    <property type="match status" value="1"/>
</dbReference>
<dbReference type="FunFam" id="2.110.10.10:FF:000002">
    <property type="entry name" value="Matrix metallopeptidase 3"/>
    <property type="match status" value="1"/>
</dbReference>
<dbReference type="InterPro" id="IPR002477">
    <property type="entry name" value="Peptidoglycan-bd-like"/>
</dbReference>
<evidence type="ECO:0000256" key="20">
    <source>
        <dbReference type="PROSITE-ProRule" id="PRU01011"/>
    </source>
</evidence>
<feature type="binding site" evidence="17">
    <location>
        <position position="158"/>
    </location>
    <ligand>
        <name>Ca(2+)</name>
        <dbReference type="ChEBI" id="CHEBI:29108"/>
        <label>3</label>
    </ligand>
</feature>
<dbReference type="InterPro" id="IPR018487">
    <property type="entry name" value="Hemopexin-like_repeat"/>
</dbReference>
<dbReference type="Pfam" id="PF00413">
    <property type="entry name" value="Peptidase_M10"/>
    <property type="match status" value="1"/>
</dbReference>
<feature type="binding site" evidence="17">
    <location>
        <position position="151"/>
    </location>
    <ligand>
        <name>Zn(2+)</name>
        <dbReference type="ChEBI" id="CHEBI:29105"/>
        <label>1</label>
    </ligand>
</feature>
<keyword evidence="4" id="KW-0272">Extracellular matrix</keyword>
<feature type="domain" description="Peptidase metallopeptidase" evidence="21">
    <location>
        <begin position="88"/>
        <end position="250"/>
    </location>
</feature>
<keyword evidence="6 16" id="KW-0479">Metal-binding</keyword>
<dbReference type="InterPro" id="IPR001818">
    <property type="entry name" value="Pept_M10_metallopeptidase"/>
</dbReference>
<feature type="binding site" evidence="17">
    <location>
        <position position="222"/>
    </location>
    <ligand>
        <name>Zn(2+)</name>
        <dbReference type="ChEBI" id="CHEBI:29105"/>
        <label>2</label>
        <note>catalytic</note>
    </ligand>
</feature>
<evidence type="ECO:0000256" key="7">
    <source>
        <dbReference type="ARBA" id="ARBA00022729"/>
    </source>
</evidence>
<keyword evidence="3" id="KW-0964">Secreted</keyword>
<evidence type="ECO:0000256" key="11">
    <source>
        <dbReference type="ARBA" id="ARBA00022837"/>
    </source>
</evidence>
<feature type="binding site" evidence="17">
    <location>
        <position position="141"/>
    </location>
    <ligand>
        <name>Ca(2+)</name>
        <dbReference type="ChEBI" id="CHEBI:29108"/>
        <label>2</label>
    </ligand>
</feature>
<dbReference type="Gene3D" id="2.110.10.10">
    <property type="entry name" value="Hemopexin-like domain"/>
    <property type="match status" value="1"/>
</dbReference>
<dbReference type="KEGG" id="asn:102367743"/>
<dbReference type="GO" id="GO:0030574">
    <property type="term" value="P:collagen catabolic process"/>
    <property type="evidence" value="ECO:0007669"/>
    <property type="project" value="TreeGrafter"/>
</dbReference>
<evidence type="ECO:0000256" key="16">
    <source>
        <dbReference type="PIRSR" id="PIRSR001191-2"/>
    </source>
</evidence>
<name>A0A3Q0FX49_ALLSI</name>
<sequence>MALQSEHGGTNQHDFMYAKKYLQQFYSMDPVSSRTAKRYIRAVSSKMKEMQGFFGLHVTGKLDTQTVAKMKNSQCGVSDVKKHEFYIKKPKWKGNTITYRIQNYTNKLKHEEVEQVVEMSLKVWSDVTPLNFVRKHSGDADIMITFASKEHGDFFPFDGPRGILGHAYGPEEEAIGGDVHLDEDEFWTTGYVKKGYDLFSVVAHEFGHSLGLGHSKDPNALMYPKYKFFESKGFQLSHDDQTAIQSLYGAQSENSLGRSIPEKCENSLTYDAVTSMGNSLLFIKDGYMWLQKYWGTGNVEGFHQNYFPKFQTKIDAAYEIPDRKTVCLFTALKYWIMNTLTMEISMHSIYDLGFFITVTHIDAAVYIKRRKKTFFFVGDEFWSFDEVLKMMEPGYPKKMQDGFPGINGTVNAAFEWAGFMYIFVDSDVYAYHYEEKKILFSIKANAWFRC</sequence>
<keyword evidence="8" id="KW-0677">Repeat</keyword>
<dbReference type="InterPro" id="IPR000585">
    <property type="entry name" value="Hemopexin-like_dom"/>
</dbReference>
<evidence type="ECO:0000256" key="17">
    <source>
        <dbReference type="PIRSR" id="PIRSR621190-2"/>
    </source>
</evidence>
<keyword evidence="10 16" id="KW-0862">Zinc</keyword>
<comment type="similarity">
    <text evidence="2">Belongs to the peptidase M10A family.</text>
</comment>
<feature type="binding site" evidence="17">
    <location>
        <position position="176"/>
    </location>
    <ligand>
        <name>Ca(2+)</name>
        <dbReference type="ChEBI" id="CHEBI:29108"/>
        <label>2</label>
    </ligand>
</feature>
<feature type="binding site" evidence="17">
    <location>
        <position position="364"/>
    </location>
    <ligand>
        <name>Ca(2+)</name>
        <dbReference type="ChEBI" id="CHEBI:29108"/>
        <label>5</label>
    </ligand>
</feature>
<evidence type="ECO:0000256" key="4">
    <source>
        <dbReference type="ARBA" id="ARBA00022530"/>
    </source>
</evidence>
<feature type="binding site" evidence="17">
    <location>
        <position position="182"/>
    </location>
    <ligand>
        <name>Ca(2+)</name>
        <dbReference type="ChEBI" id="CHEBI:29108"/>
        <label>3</label>
    </ligand>
</feature>
<keyword evidence="14 18" id="KW-1015">Disulfide bond</keyword>
<reference evidence="23" key="1">
    <citation type="submission" date="2025-08" db="UniProtKB">
        <authorList>
            <consortium name="RefSeq"/>
        </authorList>
    </citation>
    <scope>IDENTIFICATION</scope>
</reference>
<organism evidence="22 23">
    <name type="scientific">Alligator sinensis</name>
    <name type="common">Chinese alligator</name>
    <dbReference type="NCBI Taxonomy" id="38654"/>
    <lineage>
        <taxon>Eukaryota</taxon>
        <taxon>Metazoa</taxon>
        <taxon>Chordata</taxon>
        <taxon>Craniata</taxon>
        <taxon>Vertebrata</taxon>
        <taxon>Euteleostomi</taxon>
        <taxon>Archelosauria</taxon>
        <taxon>Archosauria</taxon>
        <taxon>Crocodylia</taxon>
        <taxon>Alligatoridae</taxon>
        <taxon>Alligatorinae</taxon>
        <taxon>Alligator</taxon>
    </lineage>
</organism>
<evidence type="ECO:0000256" key="2">
    <source>
        <dbReference type="ARBA" id="ARBA00010370"/>
    </source>
</evidence>
<feature type="active site" evidence="15">
    <location>
        <position position="205"/>
    </location>
</feature>
<feature type="binding site" evidence="17">
    <location>
        <position position="317"/>
    </location>
    <ligand>
        <name>Ca(2+)</name>
        <dbReference type="ChEBI" id="CHEBI:29108"/>
        <label>5</label>
    </ligand>
</feature>
<dbReference type="PRINTS" id="PR00138">
    <property type="entry name" value="MATRIXIN"/>
</dbReference>
<evidence type="ECO:0000256" key="14">
    <source>
        <dbReference type="ARBA" id="ARBA00023157"/>
    </source>
</evidence>
<keyword evidence="9" id="KW-0378">Hydrolase</keyword>
<feature type="binding site" evidence="16">
    <location>
        <position position="214"/>
    </location>
    <ligand>
        <name>Zn(2+)</name>
        <dbReference type="ChEBI" id="CHEBI:29105"/>
        <label>2</label>
        <note>catalytic</note>
    </ligand>
</feature>
<feature type="binding site" evidence="17">
    <location>
        <position position="271"/>
    </location>
    <ligand>
        <name>Ca(2+)</name>
        <dbReference type="ChEBI" id="CHEBI:29108"/>
        <label>4</label>
    </ligand>
</feature>
<dbReference type="AlphaFoldDB" id="A0A3Q0FX49"/>
<evidence type="ECO:0000259" key="21">
    <source>
        <dbReference type="SMART" id="SM00235"/>
    </source>
</evidence>
<feature type="binding site" evidence="16">
    <location>
        <position position="204"/>
    </location>
    <ligand>
        <name>Zn(2+)</name>
        <dbReference type="ChEBI" id="CHEBI:29105"/>
        <label>2</label>
        <note>catalytic</note>
    </ligand>
</feature>
<evidence type="ECO:0000256" key="1">
    <source>
        <dbReference type="ARBA" id="ARBA00004498"/>
    </source>
</evidence>
<dbReference type="GO" id="GO:0006508">
    <property type="term" value="P:proteolysis"/>
    <property type="evidence" value="ECO:0007669"/>
    <property type="project" value="UniProtKB-KW"/>
</dbReference>
<evidence type="ECO:0000256" key="9">
    <source>
        <dbReference type="ARBA" id="ARBA00022801"/>
    </source>
</evidence>
<comment type="cofactor">
    <cofactor evidence="17">
        <name>Zn(2+)</name>
        <dbReference type="ChEBI" id="CHEBI:29105"/>
    </cofactor>
    <text evidence="17">Binds 2 Zn(2+) ions per subunit.</text>
</comment>
<evidence type="ECO:0000313" key="22">
    <source>
        <dbReference type="Proteomes" id="UP000189705"/>
    </source>
</evidence>
<feature type="binding site" evidence="16">
    <location>
        <position position="208"/>
    </location>
    <ligand>
        <name>Zn(2+)</name>
        <dbReference type="ChEBI" id="CHEBI:29105"/>
        <label>2</label>
        <note>catalytic</note>
    </ligand>
</feature>
<feature type="binding site" evidence="17">
    <location>
        <position position="185"/>
    </location>
    <ligand>
        <name>Ca(2+)</name>
        <dbReference type="ChEBI" id="CHEBI:29108"/>
        <label>1</label>
    </ligand>
</feature>
<accession>A0A3Q0FX49</accession>
<feature type="binding site" description="in inhibited form" evidence="17">
    <location>
        <position position="75"/>
    </location>
    <ligand>
        <name>Zn(2+)</name>
        <dbReference type="ChEBI" id="CHEBI:29105"/>
        <label>2</label>
        <note>catalytic</note>
    </ligand>
</feature>
<evidence type="ECO:0000256" key="18">
    <source>
        <dbReference type="PIRSR" id="PIRSR621190-3"/>
    </source>
</evidence>
<comment type="subcellular location">
    <subcellularLocation>
        <location evidence="1">Secreted</location>
        <location evidence="1">Extracellular space</location>
        <location evidence="1">Extracellular matrix</location>
    </subcellularLocation>
</comment>
<evidence type="ECO:0000256" key="13">
    <source>
        <dbReference type="ARBA" id="ARBA00023145"/>
    </source>
</evidence>
<evidence type="ECO:0000256" key="12">
    <source>
        <dbReference type="ARBA" id="ARBA00023049"/>
    </source>
</evidence>
<keyword evidence="22" id="KW-1185">Reference proteome</keyword>
<evidence type="ECO:0000256" key="10">
    <source>
        <dbReference type="ARBA" id="ARBA00022833"/>
    </source>
</evidence>
<dbReference type="RefSeq" id="XP_025050318.1">
    <property type="nucleotide sequence ID" value="XM_025194533.1"/>
</dbReference>
<dbReference type="Gene3D" id="3.40.390.10">
    <property type="entry name" value="Collagenase (Catalytic Domain)"/>
    <property type="match status" value="1"/>
</dbReference>
<dbReference type="Proteomes" id="UP000189705">
    <property type="component" value="Unplaced"/>
</dbReference>
<dbReference type="SMART" id="SM00120">
    <property type="entry name" value="HX"/>
    <property type="match status" value="3"/>
</dbReference>
<dbReference type="PIRSF" id="PIRSF001191">
    <property type="entry name" value="Peptidase_M10A_matrix"/>
    <property type="match status" value="1"/>
</dbReference>
<feature type="binding site" evidence="17">
    <location>
        <position position="180"/>
    </location>
    <ligand>
        <name>Zn(2+)</name>
        <dbReference type="ChEBI" id="CHEBI:29105"/>
        <label>1</label>
    </ligand>
</feature>
<feature type="binding site" evidence="17">
    <location>
        <position position="153"/>
    </location>
    <ligand>
        <name>Zn(2+)</name>
        <dbReference type="ChEBI" id="CHEBI:29105"/>
        <label>1</label>
    </ligand>
</feature>
<evidence type="ECO:0000256" key="8">
    <source>
        <dbReference type="ARBA" id="ARBA00022737"/>
    </source>
</evidence>
<keyword evidence="13" id="KW-0865">Zymogen</keyword>
<evidence type="ECO:0000256" key="3">
    <source>
        <dbReference type="ARBA" id="ARBA00022525"/>
    </source>
</evidence>
<dbReference type="Pfam" id="PF00045">
    <property type="entry name" value="Hemopexin"/>
    <property type="match status" value="1"/>
</dbReference>
<keyword evidence="12" id="KW-0482">Metalloprotease</keyword>
<feature type="binding site" evidence="17">
    <location>
        <position position="185"/>
    </location>
    <ligand>
        <name>Ca(2+)</name>
        <dbReference type="ChEBI" id="CHEBI:29108"/>
        <label>3</label>
    </ligand>
</feature>
<gene>
    <name evidence="23" type="primary">LOC102367743</name>
</gene>
<dbReference type="GO" id="GO:0030198">
    <property type="term" value="P:extracellular matrix organization"/>
    <property type="evidence" value="ECO:0007669"/>
    <property type="project" value="TreeGrafter"/>
</dbReference>
<dbReference type="SUPFAM" id="SSF47090">
    <property type="entry name" value="PGBD-like"/>
    <property type="match status" value="1"/>
</dbReference>
<dbReference type="PANTHER" id="PTHR10201">
    <property type="entry name" value="MATRIX METALLOPROTEINASE"/>
    <property type="match status" value="1"/>
</dbReference>
<evidence type="ECO:0000256" key="6">
    <source>
        <dbReference type="ARBA" id="ARBA00022723"/>
    </source>
</evidence>
<dbReference type="SMART" id="SM00235">
    <property type="entry name" value="ZnMc"/>
    <property type="match status" value="1"/>
</dbReference>
<dbReference type="GO" id="GO:0031012">
    <property type="term" value="C:extracellular matrix"/>
    <property type="evidence" value="ECO:0007669"/>
    <property type="project" value="InterPro"/>
</dbReference>
<keyword evidence="7" id="KW-0732">Signal</keyword>
<dbReference type="GO" id="GO:0008270">
    <property type="term" value="F:zinc ion binding"/>
    <property type="evidence" value="ECO:0007669"/>
    <property type="project" value="InterPro"/>
</dbReference>
<proteinExistence type="inferred from homology"/>
<dbReference type="Pfam" id="PF01471">
    <property type="entry name" value="PG_binding_1"/>
    <property type="match status" value="1"/>
</dbReference>
<feature type="binding site" evidence="17">
    <location>
        <position position="159"/>
    </location>
    <ligand>
        <name>Ca(2+)</name>
        <dbReference type="ChEBI" id="CHEBI:29108"/>
        <label>3</label>
    </ligand>
</feature>
<keyword evidence="11 17" id="KW-0106">Calcium</keyword>
<dbReference type="GO" id="GO:0004222">
    <property type="term" value="F:metalloendopeptidase activity"/>
    <property type="evidence" value="ECO:0007669"/>
    <property type="project" value="InterPro"/>
</dbReference>
<evidence type="ECO:0000256" key="5">
    <source>
        <dbReference type="ARBA" id="ARBA00022670"/>
    </source>
</evidence>
<dbReference type="InterPro" id="IPR024079">
    <property type="entry name" value="MetalloPept_cat_dom_sf"/>
</dbReference>
<dbReference type="InterPro" id="IPR021190">
    <property type="entry name" value="Pept_M10A"/>
</dbReference>
<evidence type="ECO:0000256" key="19">
    <source>
        <dbReference type="PIRSR" id="PIRSR621190-5"/>
    </source>
</evidence>
<keyword evidence="5" id="KW-0645">Protease</keyword>
<protein>
    <submittedName>
        <fullName evidence="23">Matrix metalloproteinase-20-like</fullName>
    </submittedName>
</protein>
<dbReference type="PROSITE" id="PS51642">
    <property type="entry name" value="HEMOPEXIN_2"/>
    <property type="match status" value="1"/>
</dbReference>
<dbReference type="SUPFAM" id="SSF55486">
    <property type="entry name" value="Metalloproteases ('zincins'), catalytic domain"/>
    <property type="match status" value="1"/>
</dbReference>
<feature type="repeat" description="Hemopexin" evidence="20">
    <location>
        <begin position="358"/>
        <end position="406"/>
    </location>
</feature>
<feature type="binding site" evidence="17">
    <location>
        <position position="166"/>
    </location>
    <ligand>
        <name>Zn(2+)</name>
        <dbReference type="ChEBI" id="CHEBI:29105"/>
        <label>1</label>
    </ligand>
</feature>
<dbReference type="FunFam" id="3.40.390.10:FF:000007">
    <property type="entry name" value="Collagenase 3"/>
    <property type="match status" value="1"/>
</dbReference>
<comment type="cofactor">
    <cofactor evidence="17">
        <name>Ca(2+)</name>
        <dbReference type="ChEBI" id="CHEBI:29108"/>
    </cofactor>
    <text evidence="17">Can bind about 5 Ca(2+) ions per subunit.</text>
</comment>
<dbReference type="STRING" id="38654.A0A3Q0FX49"/>
<dbReference type="InterPro" id="IPR036365">
    <property type="entry name" value="PGBD-like_sf"/>
</dbReference>
<evidence type="ECO:0000313" key="23">
    <source>
        <dbReference type="RefSeq" id="XP_025050318.1"/>
    </source>
</evidence>
<dbReference type="CDD" id="cd04278">
    <property type="entry name" value="ZnMc_MMP"/>
    <property type="match status" value="1"/>
</dbReference>
<dbReference type="InParanoid" id="A0A3Q0FX49"/>